<proteinExistence type="predicted"/>
<evidence type="ECO:0000313" key="6">
    <source>
        <dbReference type="EMBL" id="SFL84587.1"/>
    </source>
</evidence>
<dbReference type="CDD" id="cd00827">
    <property type="entry name" value="init_cond_enzymes"/>
    <property type="match status" value="1"/>
</dbReference>
<evidence type="ECO:0000259" key="5">
    <source>
        <dbReference type="Pfam" id="PF08545"/>
    </source>
</evidence>
<dbReference type="Pfam" id="PF08545">
    <property type="entry name" value="ACP_syn_III"/>
    <property type="match status" value="1"/>
</dbReference>
<dbReference type="OrthoDB" id="7055207at2"/>
<dbReference type="EMBL" id="FOSG01000029">
    <property type="protein sequence ID" value="SFL84587.1"/>
    <property type="molecule type" value="Genomic_DNA"/>
</dbReference>
<feature type="domain" description="Beta-ketoacyl-[acyl-carrier-protein] synthase III C-terminal" evidence="4">
    <location>
        <begin position="248"/>
        <end position="338"/>
    </location>
</feature>
<dbReference type="InterPro" id="IPR013751">
    <property type="entry name" value="ACP_syn_III_N"/>
</dbReference>
<dbReference type="Gene3D" id="3.40.47.10">
    <property type="match status" value="2"/>
</dbReference>
<name>A0A1I4L1Q3_9ACTN</name>
<protein>
    <submittedName>
        <fullName evidence="6">3-oxoacyl-[acyl-carrier-protein] synthase-3</fullName>
    </submittedName>
</protein>
<keyword evidence="1" id="KW-0963">Cytoplasm</keyword>
<dbReference type="SUPFAM" id="SSF53901">
    <property type="entry name" value="Thiolase-like"/>
    <property type="match status" value="2"/>
</dbReference>
<dbReference type="InterPro" id="IPR013747">
    <property type="entry name" value="ACP_syn_III_C"/>
</dbReference>
<keyword evidence="7" id="KW-1185">Reference proteome</keyword>
<accession>A0A1I4L1Q3</accession>
<dbReference type="GO" id="GO:0004315">
    <property type="term" value="F:3-oxoacyl-[acyl-carrier-protein] synthase activity"/>
    <property type="evidence" value="ECO:0007669"/>
    <property type="project" value="InterPro"/>
</dbReference>
<evidence type="ECO:0000313" key="7">
    <source>
        <dbReference type="Proteomes" id="UP000198928"/>
    </source>
</evidence>
<evidence type="ECO:0000256" key="1">
    <source>
        <dbReference type="ARBA" id="ARBA00022490"/>
    </source>
</evidence>
<dbReference type="RefSeq" id="WP_093852296.1">
    <property type="nucleotide sequence ID" value="NZ_FOSG01000029.1"/>
</dbReference>
<dbReference type="Pfam" id="PF08541">
    <property type="entry name" value="ACP_syn_III_C"/>
    <property type="match status" value="1"/>
</dbReference>
<dbReference type="PANTHER" id="PTHR34069:SF2">
    <property type="entry name" value="BETA-KETOACYL-[ACYL-CARRIER-PROTEIN] SYNTHASE III"/>
    <property type="match status" value="1"/>
</dbReference>
<dbReference type="Proteomes" id="UP000198928">
    <property type="component" value="Unassembled WGS sequence"/>
</dbReference>
<keyword evidence="2" id="KW-0808">Transferase</keyword>
<dbReference type="GO" id="GO:0044550">
    <property type="term" value="P:secondary metabolite biosynthetic process"/>
    <property type="evidence" value="ECO:0007669"/>
    <property type="project" value="TreeGrafter"/>
</dbReference>
<dbReference type="GO" id="GO:0006633">
    <property type="term" value="P:fatty acid biosynthetic process"/>
    <property type="evidence" value="ECO:0007669"/>
    <property type="project" value="InterPro"/>
</dbReference>
<feature type="domain" description="Beta-ketoacyl-[acyl-carrier-protein] synthase III N-terminal" evidence="5">
    <location>
        <begin position="109"/>
        <end position="174"/>
    </location>
</feature>
<evidence type="ECO:0000259" key="4">
    <source>
        <dbReference type="Pfam" id="PF08541"/>
    </source>
</evidence>
<evidence type="ECO:0000256" key="3">
    <source>
        <dbReference type="ARBA" id="ARBA00023315"/>
    </source>
</evidence>
<keyword evidence="3" id="KW-0012">Acyltransferase</keyword>
<reference evidence="7" key="1">
    <citation type="submission" date="2016-10" db="EMBL/GenBank/DDBJ databases">
        <authorList>
            <person name="Varghese N."/>
            <person name="Submissions S."/>
        </authorList>
    </citation>
    <scope>NUCLEOTIDE SEQUENCE [LARGE SCALE GENOMIC DNA]</scope>
    <source>
        <strain evidence="7">PL19</strain>
    </source>
</reference>
<organism evidence="6 7">
    <name type="scientific">Streptomyces pini</name>
    <dbReference type="NCBI Taxonomy" id="1520580"/>
    <lineage>
        <taxon>Bacteria</taxon>
        <taxon>Bacillati</taxon>
        <taxon>Actinomycetota</taxon>
        <taxon>Actinomycetes</taxon>
        <taxon>Kitasatosporales</taxon>
        <taxon>Streptomycetaceae</taxon>
        <taxon>Streptomyces</taxon>
    </lineage>
</organism>
<sequence>MRWNDLYIAGVGSYLPEQVETADEAIAAGRYTSKKKAVNGYRAVRVAAPGEIGPMMAAKAGRQAVERSGHDPEEFGLVLHSYLGHPGLDMWTPASYVQRETVGGSGPAYEIKQGCNGMLAALELGGSFVTGRPDVTAALVTAGDAFRMPYIDRWGTDEQTVEGDGAAAFVLSSRGGFARVRSTFSIGDSSLESMGRSGAAWTDVPFPGGETIRVSARKRDYLLAEDLELDGAIEKIAGNVKYSLEHALKEAEVESADIRFFLHQHIAESIATHAIYGLLGVDRATSTFDWGLDLGMVGTADPVLGLDHVIATRSPRPGDIAVLQGAGAGYVWSVAVLEFLETPHWAA</sequence>
<dbReference type="PANTHER" id="PTHR34069">
    <property type="entry name" value="3-OXOACYL-[ACYL-CARRIER-PROTEIN] SYNTHASE 3"/>
    <property type="match status" value="1"/>
</dbReference>
<evidence type="ECO:0000256" key="2">
    <source>
        <dbReference type="ARBA" id="ARBA00022679"/>
    </source>
</evidence>
<dbReference type="InterPro" id="IPR016039">
    <property type="entry name" value="Thiolase-like"/>
</dbReference>
<gene>
    <name evidence="6" type="ORF">SAMN05192584_12920</name>
</gene>
<dbReference type="AlphaFoldDB" id="A0A1I4L1Q3"/>